<name>A0A485LHT7_9STRA</name>
<dbReference type="PANTHER" id="PTHR44329">
    <property type="entry name" value="SERINE/THREONINE-PROTEIN KINASE TNNI3K-RELATED"/>
    <property type="match status" value="1"/>
</dbReference>
<dbReference type="PANTHER" id="PTHR44329:SF214">
    <property type="entry name" value="PROTEIN KINASE DOMAIN-CONTAINING PROTEIN"/>
    <property type="match status" value="1"/>
</dbReference>
<dbReference type="InterPro" id="IPR000719">
    <property type="entry name" value="Prot_kinase_dom"/>
</dbReference>
<dbReference type="Proteomes" id="UP000332933">
    <property type="component" value="Unassembled WGS sequence"/>
</dbReference>
<accession>A0A485LHT7</accession>
<protein>
    <submittedName>
        <fullName evidence="4">Aste57867_19719 protein</fullName>
    </submittedName>
</protein>
<dbReference type="PIRSF" id="PIRSF000654">
    <property type="entry name" value="Integrin-linked_kinase"/>
    <property type="match status" value="1"/>
</dbReference>
<evidence type="ECO:0000256" key="1">
    <source>
        <dbReference type="SAM" id="MobiDB-lite"/>
    </source>
</evidence>
<dbReference type="AlphaFoldDB" id="A0A485LHT7"/>
<dbReference type="InterPro" id="IPR011009">
    <property type="entry name" value="Kinase-like_dom_sf"/>
</dbReference>
<dbReference type="EMBL" id="CAADRA010006732">
    <property type="protein sequence ID" value="VFT96418.1"/>
    <property type="molecule type" value="Genomic_DNA"/>
</dbReference>
<dbReference type="Pfam" id="PF00069">
    <property type="entry name" value="Pkinase"/>
    <property type="match status" value="1"/>
</dbReference>
<feature type="domain" description="Protein kinase" evidence="2">
    <location>
        <begin position="64"/>
        <end position="334"/>
    </location>
</feature>
<gene>
    <name evidence="4" type="primary">Aste57867_19719</name>
    <name evidence="3" type="ORF">As57867_019654</name>
    <name evidence="4" type="ORF">ASTE57867_19719</name>
</gene>
<organism evidence="4 5">
    <name type="scientific">Aphanomyces stellatus</name>
    <dbReference type="NCBI Taxonomy" id="120398"/>
    <lineage>
        <taxon>Eukaryota</taxon>
        <taxon>Sar</taxon>
        <taxon>Stramenopiles</taxon>
        <taxon>Oomycota</taxon>
        <taxon>Saprolegniomycetes</taxon>
        <taxon>Saprolegniales</taxon>
        <taxon>Verrucalvaceae</taxon>
        <taxon>Aphanomyces</taxon>
    </lineage>
</organism>
<reference evidence="4 5" key="1">
    <citation type="submission" date="2019-03" db="EMBL/GenBank/DDBJ databases">
        <authorList>
            <person name="Gaulin E."/>
            <person name="Dumas B."/>
        </authorList>
    </citation>
    <scope>NUCLEOTIDE SEQUENCE [LARGE SCALE GENOMIC DNA]</scope>
    <source>
        <strain evidence="4">CBS 568.67</strain>
    </source>
</reference>
<dbReference type="EMBL" id="VJMH01006709">
    <property type="protein sequence ID" value="KAF0688690.1"/>
    <property type="molecule type" value="Genomic_DNA"/>
</dbReference>
<dbReference type="SUPFAM" id="SSF56112">
    <property type="entry name" value="Protein kinase-like (PK-like)"/>
    <property type="match status" value="1"/>
</dbReference>
<evidence type="ECO:0000313" key="4">
    <source>
        <dbReference type="EMBL" id="VFT96418.1"/>
    </source>
</evidence>
<keyword evidence="5" id="KW-1185">Reference proteome</keyword>
<sequence>MPGKLDSRMSASGDLSPPGKSVPSGHRISLPTSQAFVLTPDGDVDWDGCVARLPRMNRIDEDKMIVVRHIATSNFMSTSLGNYDGQAVIVKSLNLAKPRDEIVSASRALVTEIATLTCLHHPNIVDFIGFSYSVERRFSCVLEYMENKTLRVLLDTPSAAAAMTWENKKLHYAIDVCRALAYMHSLTPKLIHRNMKAANVLLTQNRQIAKLSGFGTSRFRSFEETMTHGVGNVEWSAPELLMAGDYSEKVDVYSLGVLLVELDTCALPLANEAAKLHPSELSKRLMVGSLRPSAGKTCPPRIAHVIASCLQFDPALRPSSDRVLAALLKVQDEP</sequence>
<dbReference type="Gene3D" id="3.30.200.20">
    <property type="entry name" value="Phosphorylase Kinase, domain 1"/>
    <property type="match status" value="1"/>
</dbReference>
<feature type="region of interest" description="Disordered" evidence="1">
    <location>
        <begin position="1"/>
        <end position="26"/>
    </location>
</feature>
<evidence type="ECO:0000259" key="2">
    <source>
        <dbReference type="PROSITE" id="PS50011"/>
    </source>
</evidence>
<dbReference type="PROSITE" id="PS50011">
    <property type="entry name" value="PROTEIN_KINASE_DOM"/>
    <property type="match status" value="1"/>
</dbReference>
<dbReference type="Gene3D" id="1.10.510.10">
    <property type="entry name" value="Transferase(Phosphotransferase) domain 1"/>
    <property type="match status" value="1"/>
</dbReference>
<dbReference type="InterPro" id="IPR051681">
    <property type="entry name" value="Ser/Thr_Kinases-Pseudokinases"/>
</dbReference>
<proteinExistence type="predicted"/>
<dbReference type="GO" id="GO:0004674">
    <property type="term" value="F:protein serine/threonine kinase activity"/>
    <property type="evidence" value="ECO:0007669"/>
    <property type="project" value="TreeGrafter"/>
</dbReference>
<dbReference type="OrthoDB" id="4062651at2759"/>
<evidence type="ECO:0000313" key="5">
    <source>
        <dbReference type="Proteomes" id="UP000332933"/>
    </source>
</evidence>
<reference evidence="3" key="2">
    <citation type="submission" date="2019-06" db="EMBL/GenBank/DDBJ databases">
        <title>Genomics analysis of Aphanomyces spp. identifies a new class of oomycete effector associated with host adaptation.</title>
        <authorList>
            <person name="Gaulin E."/>
        </authorList>
    </citation>
    <scope>NUCLEOTIDE SEQUENCE</scope>
    <source>
        <strain evidence="3">CBS 578.67</strain>
    </source>
</reference>
<evidence type="ECO:0000313" key="3">
    <source>
        <dbReference type="EMBL" id="KAF0688690.1"/>
    </source>
</evidence>
<dbReference type="GO" id="GO:0005524">
    <property type="term" value="F:ATP binding"/>
    <property type="evidence" value="ECO:0007669"/>
    <property type="project" value="InterPro"/>
</dbReference>